<proteinExistence type="predicted"/>
<feature type="compositionally biased region" description="Basic and acidic residues" evidence="1">
    <location>
        <begin position="269"/>
        <end position="281"/>
    </location>
</feature>
<feature type="region of interest" description="Disordered" evidence="1">
    <location>
        <begin position="91"/>
        <end position="148"/>
    </location>
</feature>
<dbReference type="EMBL" id="JANPWB010000005">
    <property type="protein sequence ID" value="KAJ1187944.1"/>
    <property type="molecule type" value="Genomic_DNA"/>
</dbReference>
<feature type="region of interest" description="Disordered" evidence="1">
    <location>
        <begin position="249"/>
        <end position="281"/>
    </location>
</feature>
<name>A0AAV7UIX5_PLEWA</name>
<comment type="caution">
    <text evidence="2">The sequence shown here is derived from an EMBL/GenBank/DDBJ whole genome shotgun (WGS) entry which is preliminary data.</text>
</comment>
<protein>
    <submittedName>
        <fullName evidence="2">Uncharacterized protein</fullName>
    </submittedName>
</protein>
<accession>A0AAV7UIX5</accession>
<sequence length="281" mass="29798">MVPPSSTSDFILLDLAPSFPAMYIMLYNIISSPVHRLSRPLPSILAHDLRLVYNRLLARRVERTISSSRVFQQQGAPSQPLWSHLASLPDDTQSIKRAPGHPAQQSSQHLPPPSATASTSSSAVSPPYACQGRAQPKTSAAAQGLPSRLQSATTGSALTHWDQATSSFSPVPGCHGCPSRAQEATHMTTVTRPAKSSNGTSLLEVLLSAAPPIFSVLAACHQQAPALIRSLPGLPSRLTLLAEAACRRLTGPQAQPRRRPLAPPGLGGREGHRGCEGRGSF</sequence>
<reference evidence="2" key="1">
    <citation type="journal article" date="2022" name="bioRxiv">
        <title>Sequencing and chromosome-scale assembly of the giantPleurodeles waltlgenome.</title>
        <authorList>
            <person name="Brown T."/>
            <person name="Elewa A."/>
            <person name="Iarovenko S."/>
            <person name="Subramanian E."/>
            <person name="Araus A.J."/>
            <person name="Petzold A."/>
            <person name="Susuki M."/>
            <person name="Suzuki K.-i.T."/>
            <person name="Hayashi T."/>
            <person name="Toyoda A."/>
            <person name="Oliveira C."/>
            <person name="Osipova E."/>
            <person name="Leigh N.D."/>
            <person name="Simon A."/>
            <person name="Yun M.H."/>
        </authorList>
    </citation>
    <scope>NUCLEOTIDE SEQUENCE</scope>
    <source>
        <strain evidence="2">20211129_DDA</strain>
        <tissue evidence="2">Liver</tissue>
    </source>
</reference>
<feature type="compositionally biased region" description="Low complexity" evidence="1">
    <location>
        <begin position="115"/>
        <end position="127"/>
    </location>
</feature>
<evidence type="ECO:0000313" key="3">
    <source>
        <dbReference type="Proteomes" id="UP001066276"/>
    </source>
</evidence>
<dbReference type="Proteomes" id="UP001066276">
    <property type="component" value="Chromosome 3_1"/>
</dbReference>
<evidence type="ECO:0000256" key="1">
    <source>
        <dbReference type="SAM" id="MobiDB-lite"/>
    </source>
</evidence>
<evidence type="ECO:0000313" key="2">
    <source>
        <dbReference type="EMBL" id="KAJ1187944.1"/>
    </source>
</evidence>
<keyword evidence="3" id="KW-1185">Reference proteome</keyword>
<dbReference type="AlphaFoldDB" id="A0AAV7UIX5"/>
<organism evidence="2 3">
    <name type="scientific">Pleurodeles waltl</name>
    <name type="common">Iberian ribbed newt</name>
    <dbReference type="NCBI Taxonomy" id="8319"/>
    <lineage>
        <taxon>Eukaryota</taxon>
        <taxon>Metazoa</taxon>
        <taxon>Chordata</taxon>
        <taxon>Craniata</taxon>
        <taxon>Vertebrata</taxon>
        <taxon>Euteleostomi</taxon>
        <taxon>Amphibia</taxon>
        <taxon>Batrachia</taxon>
        <taxon>Caudata</taxon>
        <taxon>Salamandroidea</taxon>
        <taxon>Salamandridae</taxon>
        <taxon>Pleurodelinae</taxon>
        <taxon>Pleurodeles</taxon>
    </lineage>
</organism>
<gene>
    <name evidence="2" type="ORF">NDU88_004709</name>
</gene>